<dbReference type="CDD" id="cd19438">
    <property type="entry name" value="lipocalin_Blc-like"/>
    <property type="match status" value="1"/>
</dbReference>
<dbReference type="GO" id="GO:0006950">
    <property type="term" value="P:response to stress"/>
    <property type="evidence" value="ECO:0007669"/>
    <property type="project" value="UniProtKB-ARBA"/>
</dbReference>
<dbReference type="InterPro" id="IPR000566">
    <property type="entry name" value="Lipocln_cytosolic_FA-bd_dom"/>
</dbReference>
<evidence type="ECO:0000313" key="5">
    <source>
        <dbReference type="EMBL" id="TWP30548.1"/>
    </source>
</evidence>
<feature type="domain" description="Lipocalin/cytosolic fatty-acid binding" evidence="4">
    <location>
        <begin position="42"/>
        <end position="179"/>
    </location>
</feature>
<keyword evidence="6" id="KW-1185">Reference proteome</keyword>
<dbReference type="PANTHER" id="PTHR10612">
    <property type="entry name" value="APOLIPOPROTEIN D"/>
    <property type="match status" value="1"/>
</dbReference>
<proteinExistence type="inferred from homology"/>
<dbReference type="InterPro" id="IPR022271">
    <property type="entry name" value="Lipocalin_ApoD"/>
</dbReference>
<reference evidence="5 6" key="1">
    <citation type="submission" date="2019-02" db="EMBL/GenBank/DDBJ databases">
        <title>Apibacter muscae sp. nov.: a novel member of the house fly microbiota.</title>
        <authorList>
            <person name="Park R."/>
        </authorList>
    </citation>
    <scope>NUCLEOTIDE SEQUENCE [LARGE SCALE GENOMIC DNA]</scope>
    <source>
        <strain evidence="5 6">AL1</strain>
    </source>
</reference>
<comment type="caution">
    <text evidence="5">The sequence shown here is derived from an EMBL/GenBank/DDBJ whole genome shotgun (WGS) entry which is preliminary data.</text>
</comment>
<dbReference type="Proteomes" id="UP000319499">
    <property type="component" value="Unassembled WGS sequence"/>
</dbReference>
<accession>A0A563DJX5</accession>
<gene>
    <name evidence="5" type="ORF">ETU09_00675</name>
</gene>
<dbReference type="InterPro" id="IPR012674">
    <property type="entry name" value="Calycin"/>
</dbReference>
<dbReference type="SUPFAM" id="SSF50814">
    <property type="entry name" value="Lipocalins"/>
    <property type="match status" value="1"/>
</dbReference>
<dbReference type="EMBL" id="SELH01000011">
    <property type="protein sequence ID" value="TWP30548.1"/>
    <property type="molecule type" value="Genomic_DNA"/>
</dbReference>
<sequence>MKLTKVILGGLIFSCLGTATTLYLLNKRKTTPKGIIPIRPFNINKFLGKWYEIARIDFFFEKNMENVIAEYSLNFDGSLRVLNSGYNFKKKKYKISAGKAIYNYNNEGKLLISFFGKFYSGFNVISIDDEYKYALVTGNSRKYLWILSREKEMPLEIIEDFLIKAHNLNYDISKLVWTNHS</sequence>
<feature type="transmembrane region" description="Helical" evidence="3">
    <location>
        <begin position="6"/>
        <end position="25"/>
    </location>
</feature>
<evidence type="ECO:0000256" key="3">
    <source>
        <dbReference type="SAM" id="Phobius"/>
    </source>
</evidence>
<comment type="similarity">
    <text evidence="1 2">Belongs to the calycin superfamily. Lipocalin family.</text>
</comment>
<dbReference type="InterPro" id="IPR022272">
    <property type="entry name" value="Lipocalin_CS"/>
</dbReference>
<dbReference type="Gene3D" id="2.40.128.20">
    <property type="match status" value="1"/>
</dbReference>
<protein>
    <submittedName>
        <fullName evidence="5">Lipocalin</fullName>
    </submittedName>
</protein>
<dbReference type="InterPro" id="IPR047202">
    <property type="entry name" value="Lipocalin_Blc-like_dom"/>
</dbReference>
<dbReference type="AlphaFoldDB" id="A0A563DJX5"/>
<dbReference type="PRINTS" id="PR01171">
    <property type="entry name" value="BCTLIPOCALIN"/>
</dbReference>
<evidence type="ECO:0000313" key="6">
    <source>
        <dbReference type="Proteomes" id="UP000319499"/>
    </source>
</evidence>
<keyword evidence="3" id="KW-0812">Transmembrane</keyword>
<name>A0A563DJX5_9FLAO</name>
<evidence type="ECO:0000256" key="1">
    <source>
        <dbReference type="ARBA" id="ARBA00006889"/>
    </source>
</evidence>
<evidence type="ECO:0000256" key="2">
    <source>
        <dbReference type="PIRNR" id="PIRNR036893"/>
    </source>
</evidence>
<keyword evidence="3" id="KW-1133">Transmembrane helix</keyword>
<evidence type="ECO:0000259" key="4">
    <source>
        <dbReference type="Pfam" id="PF08212"/>
    </source>
</evidence>
<dbReference type="RefSeq" id="WP_146291222.1">
    <property type="nucleotide sequence ID" value="NZ_SELH01000011.1"/>
</dbReference>
<dbReference type="PIRSF" id="PIRSF036893">
    <property type="entry name" value="Lipocalin_ApoD"/>
    <property type="match status" value="1"/>
</dbReference>
<keyword evidence="3" id="KW-0472">Membrane</keyword>
<dbReference type="PANTHER" id="PTHR10612:SF34">
    <property type="entry name" value="APOLIPOPROTEIN D"/>
    <property type="match status" value="1"/>
</dbReference>
<dbReference type="Pfam" id="PF08212">
    <property type="entry name" value="Lipocalin_2"/>
    <property type="match status" value="1"/>
</dbReference>
<dbReference type="PROSITE" id="PS00213">
    <property type="entry name" value="LIPOCALIN"/>
    <property type="match status" value="1"/>
</dbReference>
<dbReference type="OrthoDB" id="594739at2"/>
<dbReference type="InterPro" id="IPR002446">
    <property type="entry name" value="Lipocalin_bac"/>
</dbReference>
<organism evidence="5 6">
    <name type="scientific">Apibacter muscae</name>
    <dbReference type="NCBI Taxonomy" id="2509004"/>
    <lineage>
        <taxon>Bacteria</taxon>
        <taxon>Pseudomonadati</taxon>
        <taxon>Bacteroidota</taxon>
        <taxon>Flavobacteriia</taxon>
        <taxon>Flavobacteriales</taxon>
        <taxon>Weeksellaceae</taxon>
        <taxon>Apibacter</taxon>
    </lineage>
</organism>